<dbReference type="PANTHER" id="PTHR30346">
    <property type="entry name" value="TRANSCRIPTIONAL DUAL REGULATOR HCAR-RELATED"/>
    <property type="match status" value="1"/>
</dbReference>
<dbReference type="InterPro" id="IPR036388">
    <property type="entry name" value="WH-like_DNA-bd_sf"/>
</dbReference>
<evidence type="ECO:0000313" key="7">
    <source>
        <dbReference type="Proteomes" id="UP001501585"/>
    </source>
</evidence>
<dbReference type="InterPro" id="IPR036390">
    <property type="entry name" value="WH_DNA-bd_sf"/>
</dbReference>
<dbReference type="Gene3D" id="1.10.10.10">
    <property type="entry name" value="Winged helix-like DNA-binding domain superfamily/Winged helix DNA-binding domain"/>
    <property type="match status" value="1"/>
</dbReference>
<dbReference type="SUPFAM" id="SSF46785">
    <property type="entry name" value="Winged helix' DNA-binding domain"/>
    <property type="match status" value="1"/>
</dbReference>
<keyword evidence="7" id="KW-1185">Reference proteome</keyword>
<keyword evidence="4" id="KW-0804">Transcription</keyword>
<keyword evidence="2" id="KW-0805">Transcription regulation</keyword>
<sequence length="298" mass="32448">MDLDRLRALTTIARYGSVSAAADVLGITTSAVSQQITKLERETSAQLLERNGRGVQLTDAAHVLVQHADRILELITAAEADLEAQRGGVVGPLRVAAFPTAARGLMPQVLVDAAERHPRLTVTLTECDPMASQTLVLRGECDLAVVQDWEGSPLPPPEGIERVHLFDDTAEVAMPASHPLAERDDVEMSELADERWISSPRGTICFDWLADALRRRGVEPRIAHYSGEYPTQLALVAAGLGLALLPRLGRGRLWPDVVTVPVRPVLFRSVYALWRREAGRRPAVRAMVAALRTAADTV</sequence>
<dbReference type="InterPro" id="IPR000847">
    <property type="entry name" value="LysR_HTH_N"/>
</dbReference>
<accession>A0ABN2S8D2</accession>
<evidence type="ECO:0000256" key="4">
    <source>
        <dbReference type="ARBA" id="ARBA00023163"/>
    </source>
</evidence>
<dbReference type="SUPFAM" id="SSF53850">
    <property type="entry name" value="Periplasmic binding protein-like II"/>
    <property type="match status" value="1"/>
</dbReference>
<reference evidence="6 7" key="1">
    <citation type="journal article" date="2019" name="Int. J. Syst. Evol. Microbiol.">
        <title>The Global Catalogue of Microorganisms (GCM) 10K type strain sequencing project: providing services to taxonomists for standard genome sequencing and annotation.</title>
        <authorList>
            <consortium name="The Broad Institute Genomics Platform"/>
            <consortium name="The Broad Institute Genome Sequencing Center for Infectious Disease"/>
            <person name="Wu L."/>
            <person name="Ma J."/>
        </authorList>
    </citation>
    <scope>NUCLEOTIDE SEQUENCE [LARGE SCALE GENOMIC DNA]</scope>
    <source>
        <strain evidence="6 7">JCM 15313</strain>
    </source>
</reference>
<name>A0ABN2S8D2_9ACTN</name>
<dbReference type="InterPro" id="IPR005119">
    <property type="entry name" value="LysR_subst-bd"/>
</dbReference>
<protein>
    <submittedName>
        <fullName evidence="6">LysR family transcriptional regulator</fullName>
    </submittedName>
</protein>
<comment type="similarity">
    <text evidence="1">Belongs to the LysR transcriptional regulatory family.</text>
</comment>
<dbReference type="Pfam" id="PF03466">
    <property type="entry name" value="LysR_substrate"/>
    <property type="match status" value="1"/>
</dbReference>
<evidence type="ECO:0000259" key="5">
    <source>
        <dbReference type="PROSITE" id="PS50931"/>
    </source>
</evidence>
<evidence type="ECO:0000256" key="1">
    <source>
        <dbReference type="ARBA" id="ARBA00009437"/>
    </source>
</evidence>
<evidence type="ECO:0000313" key="6">
    <source>
        <dbReference type="EMBL" id="GAA1982279.1"/>
    </source>
</evidence>
<dbReference type="CDD" id="cd08423">
    <property type="entry name" value="PBP2_LTTR_like_6"/>
    <property type="match status" value="1"/>
</dbReference>
<dbReference type="Gene3D" id="3.40.190.10">
    <property type="entry name" value="Periplasmic binding protein-like II"/>
    <property type="match status" value="2"/>
</dbReference>
<dbReference type="PROSITE" id="PS50931">
    <property type="entry name" value="HTH_LYSR"/>
    <property type="match status" value="1"/>
</dbReference>
<dbReference type="Pfam" id="PF00126">
    <property type="entry name" value="HTH_1"/>
    <property type="match status" value="1"/>
</dbReference>
<evidence type="ECO:0000256" key="2">
    <source>
        <dbReference type="ARBA" id="ARBA00023015"/>
    </source>
</evidence>
<organism evidence="6 7">
    <name type="scientific">Nocardiopsis rhodophaea</name>
    <dbReference type="NCBI Taxonomy" id="280238"/>
    <lineage>
        <taxon>Bacteria</taxon>
        <taxon>Bacillati</taxon>
        <taxon>Actinomycetota</taxon>
        <taxon>Actinomycetes</taxon>
        <taxon>Streptosporangiales</taxon>
        <taxon>Nocardiopsidaceae</taxon>
        <taxon>Nocardiopsis</taxon>
    </lineage>
</organism>
<proteinExistence type="inferred from homology"/>
<gene>
    <name evidence="6" type="ORF">GCM10009799_04200</name>
</gene>
<comment type="caution">
    <text evidence="6">The sequence shown here is derived from an EMBL/GenBank/DDBJ whole genome shotgun (WGS) entry which is preliminary data.</text>
</comment>
<keyword evidence="3" id="KW-0238">DNA-binding</keyword>
<evidence type="ECO:0000256" key="3">
    <source>
        <dbReference type="ARBA" id="ARBA00023125"/>
    </source>
</evidence>
<dbReference type="EMBL" id="BAAAPC010000002">
    <property type="protein sequence ID" value="GAA1982279.1"/>
    <property type="molecule type" value="Genomic_DNA"/>
</dbReference>
<dbReference type="Proteomes" id="UP001501585">
    <property type="component" value="Unassembled WGS sequence"/>
</dbReference>
<dbReference type="PANTHER" id="PTHR30346:SF29">
    <property type="entry name" value="LYSR SUBSTRATE-BINDING"/>
    <property type="match status" value="1"/>
</dbReference>
<feature type="domain" description="HTH lysR-type" evidence="5">
    <location>
        <begin position="1"/>
        <end position="58"/>
    </location>
</feature>